<keyword evidence="2" id="KW-0175">Coiled coil</keyword>
<dbReference type="SUPFAM" id="SSF57997">
    <property type="entry name" value="Tropomyosin"/>
    <property type="match status" value="1"/>
</dbReference>
<keyword evidence="1" id="KW-1188">Viral release from host cell</keyword>
<gene>
    <name evidence="4" type="ORF">MCOL2_05635</name>
</gene>
<dbReference type="PANTHER" id="PTHR37813">
    <property type="entry name" value="FELS-2 PROPHAGE PROTEIN"/>
    <property type="match status" value="1"/>
</dbReference>
<dbReference type="NCBIfam" id="TIGR01760">
    <property type="entry name" value="tape_meas_TP901"/>
    <property type="match status" value="1"/>
</dbReference>
<evidence type="ECO:0000259" key="3">
    <source>
        <dbReference type="Pfam" id="PF10145"/>
    </source>
</evidence>
<comment type="caution">
    <text evidence="4">The sequence shown here is derived from an EMBL/GenBank/DDBJ whole genome shotgun (WGS) entry which is preliminary data.</text>
</comment>
<evidence type="ECO:0000313" key="5">
    <source>
        <dbReference type="Proteomes" id="UP000019241"/>
    </source>
</evidence>
<feature type="domain" description="Phage tail tape measure protein" evidence="3">
    <location>
        <begin position="272"/>
        <end position="468"/>
    </location>
</feature>
<dbReference type="PATRIC" id="fig|1265822.4.peg.1146"/>
<dbReference type="InterPro" id="IPR010090">
    <property type="entry name" value="Phage_tape_meas"/>
</dbReference>
<evidence type="ECO:0000256" key="1">
    <source>
        <dbReference type="ARBA" id="ARBA00022612"/>
    </source>
</evidence>
<sequence>MKAQMSIFDTTGDRLGKLGAKYDGLNRSIKLNQEYINDLTAAYKKEVAANSEMSAKAQNLAKDINNAVSKQALLEKQLKATSAQMKIEKLNIQELNNQMQANTRLSDATARKYTLTGNKLGAMRAQYSGLESKIASLNKIRDAEKQKLAIIESANGKASSAYVNQKARITELDNEILVSTQKMNTYAKQIGGLSPRFDNFRNSIDATAQKFRVIGDKAVETGRNVTTHFSAPLALGIGIATKNAADFEQQMSNTLSVMAPDEVNKYREALKKLAIQQGADTKYSALEAAKAQEELLKAGVSVKDVIHGGLSGALSLATAGEIDLASAAEVAATVLNAFRDDNLSVADAADILAGAANASATGVSELKESLAQVSAIASGVGMSFKDTSTALAVFAQNGLKGSDAGTSLKTMLARLTPMTDNAYSKMDSLGLIAMNAGKGFDFLTKNGMKPASKSTKDIYIGFSKLAEKITGAKMTTAKTQKAFKQLTVTSGALHSAFYDNNGELRSLEEIAGTLKKSMSGLNREQRQQAMYTIFGSDAQRGANILFREGATGVKNMKKEMGKVTAEQVAKQKNGQPKRIN</sequence>
<reference evidence="4 5" key="1">
    <citation type="submission" date="2012-12" db="EMBL/GenBank/DDBJ databases">
        <title>Novel taxa of Listeriaceae from agricultural environments in the United States.</title>
        <authorList>
            <person name="den Bakker H.C."/>
            <person name="Allred A."/>
            <person name="Warchocki S."/>
            <person name="Wright E.M."/>
            <person name="Burrell A."/>
            <person name="Nightingale K.K."/>
            <person name="Kephart D."/>
            <person name="Wiedmann M."/>
        </authorList>
    </citation>
    <scope>NUCLEOTIDE SEQUENCE [LARGE SCALE GENOMIC DNA]</scope>
    <source>
        <strain evidence="4 5">FSL S10-1203</strain>
    </source>
</reference>
<dbReference type="Pfam" id="PF10145">
    <property type="entry name" value="PhageMin_Tail"/>
    <property type="match status" value="1"/>
</dbReference>
<name>W7DGI3_9LIST</name>
<dbReference type="EMBL" id="AODM01000016">
    <property type="protein sequence ID" value="EUJ59557.1"/>
    <property type="molecule type" value="Genomic_DNA"/>
</dbReference>
<evidence type="ECO:0000256" key="2">
    <source>
        <dbReference type="SAM" id="Coils"/>
    </source>
</evidence>
<organism evidence="4 5">
    <name type="scientific">Listeria fleischmannii FSL S10-1203</name>
    <dbReference type="NCBI Taxonomy" id="1265822"/>
    <lineage>
        <taxon>Bacteria</taxon>
        <taxon>Bacillati</taxon>
        <taxon>Bacillota</taxon>
        <taxon>Bacilli</taxon>
        <taxon>Bacillales</taxon>
        <taxon>Listeriaceae</taxon>
        <taxon>Listeria</taxon>
    </lineage>
</organism>
<accession>W7DGI3</accession>
<protein>
    <recommendedName>
        <fullName evidence="3">Phage tail tape measure protein domain-containing protein</fullName>
    </recommendedName>
</protein>
<proteinExistence type="predicted"/>
<dbReference type="AlphaFoldDB" id="W7DGI3"/>
<dbReference type="PANTHER" id="PTHR37813:SF1">
    <property type="entry name" value="FELS-2 PROPHAGE PROTEIN"/>
    <property type="match status" value="1"/>
</dbReference>
<dbReference type="Proteomes" id="UP000019241">
    <property type="component" value="Unassembled WGS sequence"/>
</dbReference>
<feature type="coiled-coil region" evidence="2">
    <location>
        <begin position="57"/>
        <end position="98"/>
    </location>
</feature>
<evidence type="ECO:0000313" key="4">
    <source>
        <dbReference type="EMBL" id="EUJ59557.1"/>
    </source>
</evidence>